<evidence type="ECO:0000313" key="1">
    <source>
        <dbReference type="EMBL" id="MDQ0417444.1"/>
    </source>
</evidence>
<accession>A0AAJ1TFF7</accession>
<name>A0AAJ1TFF7_9BACL</name>
<keyword evidence="2" id="KW-1185">Reference proteome</keyword>
<dbReference type="RefSeq" id="WP_307252487.1">
    <property type="nucleotide sequence ID" value="NZ_JAUSUV010000006.1"/>
</dbReference>
<dbReference type="Proteomes" id="UP001238450">
    <property type="component" value="Unassembled WGS sequence"/>
</dbReference>
<gene>
    <name evidence="1" type="ORF">J2Z48_001617</name>
</gene>
<evidence type="ECO:0000313" key="2">
    <source>
        <dbReference type="Proteomes" id="UP001238450"/>
    </source>
</evidence>
<protein>
    <submittedName>
        <fullName evidence="1">Uncharacterized protein</fullName>
    </submittedName>
</protein>
<organism evidence="1 2">
    <name type="scientific">Croceifilum oryzae</name>
    <dbReference type="NCBI Taxonomy" id="1553429"/>
    <lineage>
        <taxon>Bacteria</taxon>
        <taxon>Bacillati</taxon>
        <taxon>Bacillota</taxon>
        <taxon>Bacilli</taxon>
        <taxon>Bacillales</taxon>
        <taxon>Thermoactinomycetaceae</taxon>
        <taxon>Croceifilum</taxon>
    </lineage>
</organism>
<dbReference type="AlphaFoldDB" id="A0AAJ1TFF7"/>
<comment type="caution">
    <text evidence="1">The sequence shown here is derived from an EMBL/GenBank/DDBJ whole genome shotgun (WGS) entry which is preliminary data.</text>
</comment>
<dbReference type="Pfam" id="PF11079">
    <property type="entry name" value="YqhG"/>
    <property type="match status" value="1"/>
</dbReference>
<sequence length="273" mass="32533">MDQQQVRSFTERYLQYQQCQVIESAPSHIYTHLSIEADKDLLNRPMYWMYVERMGLQPNPSHQCFIFDAENPPADLKGEYVFFGCPRFTQLLDSAQKHGKFVRVYQDTGVFGMVSRQTKPYSPWLVINFFVSFVCDRKRDEIWSLGIDLQTGAIQEQFDDQIKNNKWLSRIPAKRYTEEANMSISEAVGELEYYLQDRLQNGELAWAEEAEERLQQELAQLDLYFPDDMSLSEEQLKSKQDRRRELVWQYHPRVETRLINAGLFYRDKVFRYQ</sequence>
<dbReference type="InterPro" id="IPR024562">
    <property type="entry name" value="YqhG"/>
</dbReference>
<dbReference type="EMBL" id="JAUSUV010000006">
    <property type="protein sequence ID" value="MDQ0417444.1"/>
    <property type="molecule type" value="Genomic_DNA"/>
</dbReference>
<proteinExistence type="predicted"/>
<reference evidence="1 2" key="1">
    <citation type="submission" date="2023-07" db="EMBL/GenBank/DDBJ databases">
        <title>Genomic Encyclopedia of Type Strains, Phase IV (KMG-IV): sequencing the most valuable type-strain genomes for metagenomic binning, comparative biology and taxonomic classification.</title>
        <authorList>
            <person name="Goeker M."/>
        </authorList>
    </citation>
    <scope>NUCLEOTIDE SEQUENCE [LARGE SCALE GENOMIC DNA]</scope>
    <source>
        <strain evidence="1 2">DSM 46876</strain>
    </source>
</reference>